<reference evidence="2 3" key="1">
    <citation type="submission" date="2021-01" db="EMBL/GenBank/DDBJ databases">
        <title>C459-1 draft genome sequence.</title>
        <authorList>
            <person name="Zhang X.-F."/>
        </authorList>
    </citation>
    <scope>NUCLEOTIDE SEQUENCE [LARGE SCALE GENOMIC DNA]</scope>
    <source>
        <strain evidence="3">C459-1</strain>
    </source>
</reference>
<comment type="caution">
    <text evidence="2">The sequence shown here is derived from an EMBL/GenBank/DDBJ whole genome shotgun (WGS) entry which is preliminary data.</text>
</comment>
<evidence type="ECO:0000259" key="1">
    <source>
        <dbReference type="Pfam" id="PF16490"/>
    </source>
</evidence>
<protein>
    <submittedName>
        <fullName evidence="2">Oxidoreductase</fullName>
    </submittedName>
</protein>
<keyword evidence="3" id="KW-1185">Reference proteome</keyword>
<accession>A0ABS1R3R3</accession>
<evidence type="ECO:0000313" key="2">
    <source>
        <dbReference type="EMBL" id="MBL1408652.1"/>
    </source>
</evidence>
<dbReference type="PROSITE" id="PS51257">
    <property type="entry name" value="PROKAR_LIPOPROTEIN"/>
    <property type="match status" value="1"/>
</dbReference>
<dbReference type="RefSeq" id="WP_202102402.1">
    <property type="nucleotide sequence ID" value="NZ_JAERTY010000003.1"/>
</dbReference>
<evidence type="ECO:0000313" key="3">
    <source>
        <dbReference type="Proteomes" id="UP000625283"/>
    </source>
</evidence>
<organism evidence="2 3">
    <name type="scientific">Sphingobacterium faecale</name>
    <dbReference type="NCBI Taxonomy" id="2803775"/>
    <lineage>
        <taxon>Bacteria</taxon>
        <taxon>Pseudomonadati</taxon>
        <taxon>Bacteroidota</taxon>
        <taxon>Sphingobacteriia</taxon>
        <taxon>Sphingobacteriales</taxon>
        <taxon>Sphingobacteriaceae</taxon>
        <taxon>Sphingobacterium</taxon>
    </lineage>
</organism>
<dbReference type="Gene3D" id="3.40.50.720">
    <property type="entry name" value="NAD(P)-binding Rossmann-like Domain"/>
    <property type="match status" value="1"/>
</dbReference>
<dbReference type="InterPro" id="IPR036291">
    <property type="entry name" value="NAD(P)-bd_dom_sf"/>
</dbReference>
<gene>
    <name evidence="2" type="ORF">JKG61_07820</name>
</gene>
<proteinExistence type="predicted"/>
<dbReference type="EMBL" id="JAERTY010000003">
    <property type="protein sequence ID" value="MBL1408652.1"/>
    <property type="molecule type" value="Genomic_DNA"/>
</dbReference>
<feature type="domain" description="Putative oxidoreductase C-terminal" evidence="1">
    <location>
        <begin position="189"/>
        <end position="450"/>
    </location>
</feature>
<sequence>MKLYKKAYLWTALCLLGMGCGQSQSSKSDEDLIKLVLIQPEHFHAALVQKYKNAEIEPKVHLFADTENSAEAYRDFIQQYNSRRENPTDWKVIAYYGHDFLNKAFNIGNVVVLAGDNQRKIEFISQSLEKGKDVFADKPLVINTKGYDKLERLLTSSSTTPLIFDIMTERYDVKNLIVKSLLNDTQFSGGINKDESGHAIKFNSTHHFIKDVSGKPLIRPAMFYNTLQQGEGLVDVTTHYIDLVYWMLSSEQTVDLKKDIKLDSSFRWYTRVTKRDFEKSTGLKQYPSMLKSSETNEGDLAVYSNGKLCFNFKGVPVSVAVQWNVESLDKRGDQFSAEFNAKKFRLEIKPDSTGVMSVFVIPKEVNRNFEGELRQALGELKDLPGLDIMQEQDAYKISVPKSLYLSHEDHFAKVLNQFVLYRRANALPDWEKSFMLAKYYLTTQALAKAKTIGYEED</sequence>
<name>A0ABS1R3R3_9SPHI</name>
<dbReference type="Pfam" id="PF16490">
    <property type="entry name" value="Oxidoreduct_C"/>
    <property type="match status" value="1"/>
</dbReference>
<dbReference type="SUPFAM" id="SSF51735">
    <property type="entry name" value="NAD(P)-binding Rossmann-fold domains"/>
    <property type="match status" value="1"/>
</dbReference>
<dbReference type="InterPro" id="IPR032459">
    <property type="entry name" value="Oxidoreduct_C"/>
</dbReference>
<dbReference type="Proteomes" id="UP000625283">
    <property type="component" value="Unassembled WGS sequence"/>
</dbReference>